<keyword evidence="2" id="KW-1185">Reference proteome</keyword>
<evidence type="ECO:0000313" key="2">
    <source>
        <dbReference type="Proteomes" id="UP000268014"/>
    </source>
</evidence>
<reference evidence="1 2" key="1">
    <citation type="submission" date="2018-11" db="EMBL/GenBank/DDBJ databases">
        <authorList>
            <consortium name="Pathogen Informatics"/>
        </authorList>
    </citation>
    <scope>NUCLEOTIDE SEQUENCE [LARGE SCALE GENOMIC DNA]</scope>
    <source>
        <strain evidence="1 2">MHpl1</strain>
    </source>
</reference>
<protein>
    <submittedName>
        <fullName evidence="1">Uncharacterized protein</fullName>
    </submittedName>
</protein>
<proteinExistence type="predicted"/>
<gene>
    <name evidence="1" type="ORF">HPLM_LOCUS8042</name>
</gene>
<sequence length="33" mass="3839">MQLFFKIGHTIEFLQAELLNNVVAELDEYRSAV</sequence>
<dbReference type="Proteomes" id="UP000268014">
    <property type="component" value="Unassembled WGS sequence"/>
</dbReference>
<dbReference type="AlphaFoldDB" id="A0A3P7Y8T7"/>
<name>A0A3P7Y8T7_HAEPC</name>
<accession>A0A3P7Y8T7</accession>
<evidence type="ECO:0000313" key="1">
    <source>
        <dbReference type="EMBL" id="VDO33695.1"/>
    </source>
</evidence>
<dbReference type="EMBL" id="UZAF01016772">
    <property type="protein sequence ID" value="VDO33695.1"/>
    <property type="molecule type" value="Genomic_DNA"/>
</dbReference>
<organism evidence="1 2">
    <name type="scientific">Haemonchus placei</name>
    <name type="common">Barber's pole worm</name>
    <dbReference type="NCBI Taxonomy" id="6290"/>
    <lineage>
        <taxon>Eukaryota</taxon>
        <taxon>Metazoa</taxon>
        <taxon>Ecdysozoa</taxon>
        <taxon>Nematoda</taxon>
        <taxon>Chromadorea</taxon>
        <taxon>Rhabditida</taxon>
        <taxon>Rhabditina</taxon>
        <taxon>Rhabditomorpha</taxon>
        <taxon>Strongyloidea</taxon>
        <taxon>Trichostrongylidae</taxon>
        <taxon>Haemonchus</taxon>
    </lineage>
</organism>
<dbReference type="OrthoDB" id="10528601at2759"/>